<keyword evidence="1" id="KW-0812">Transmembrane</keyword>
<keyword evidence="1" id="KW-1133">Transmembrane helix</keyword>
<protein>
    <submittedName>
        <fullName evidence="2">Uncharacterized protein</fullName>
    </submittedName>
</protein>
<feature type="transmembrane region" description="Helical" evidence="1">
    <location>
        <begin position="12"/>
        <end position="30"/>
    </location>
</feature>
<evidence type="ECO:0000313" key="2">
    <source>
        <dbReference type="EMBL" id="HFT93679.1"/>
    </source>
</evidence>
<keyword evidence="1" id="KW-0472">Membrane</keyword>
<dbReference type="EMBL" id="DTMM01000144">
    <property type="protein sequence ID" value="HFT93679.1"/>
    <property type="molecule type" value="Genomic_DNA"/>
</dbReference>
<gene>
    <name evidence="2" type="ORF">ENX03_07055</name>
</gene>
<accession>A0A7C3LTV0</accession>
<comment type="caution">
    <text evidence="2">The sequence shown here is derived from an EMBL/GenBank/DDBJ whole genome shotgun (WGS) entry which is preliminary data.</text>
</comment>
<proteinExistence type="predicted"/>
<name>A0A7C3LTV0_9BACT</name>
<evidence type="ECO:0000256" key="1">
    <source>
        <dbReference type="SAM" id="Phobius"/>
    </source>
</evidence>
<sequence>MFKAVLKPIRQCIRWILPVAGICFLCGFMVKTSPGEKSLQILQLPPEYSPSEGDLFAWNGVRSFYFFNPENSSDLWELSLFRPMESPYFLGESWLRIPLPDLRSIHHVRDMAFARNMLFIAGLDENQTPIVRSYLLSAGSEEHRSVKVLAHTDYYPPSGGSPVRKFYYDHLTRVLWLLYDNGQVQVGPHMLALPGMLLTDAPAGYLMLPGKGKPVQGPRLLPHTKRAKEIGECLSCPLSVLSRTDTGEDIVTDHPVHLPSSVRTHLGIWPMGQQSVLFRDKDSYACRIPERNLPKTLHPCLRVPTGDLPLASLLTGNWLVILTNPDDRSRQHILLINAAYIDARIRQGAPLGKGFLGTLVRKEGTDYVLPAGSRLGGGFAVSGPRQAIFIGHRHLYRIPLYRKNGSQKPRILREQRFLP</sequence>
<organism evidence="2">
    <name type="scientific">Leptospirillum ferriphilum</name>
    <dbReference type="NCBI Taxonomy" id="178606"/>
    <lineage>
        <taxon>Bacteria</taxon>
        <taxon>Pseudomonadati</taxon>
        <taxon>Nitrospirota</taxon>
        <taxon>Nitrospiria</taxon>
        <taxon>Nitrospirales</taxon>
        <taxon>Nitrospiraceae</taxon>
        <taxon>Leptospirillum</taxon>
    </lineage>
</organism>
<reference evidence="2" key="1">
    <citation type="journal article" date="2020" name="mSystems">
        <title>Genome- and Community-Level Interaction Insights into Carbon Utilization and Element Cycling Functions of Hydrothermarchaeota in Hydrothermal Sediment.</title>
        <authorList>
            <person name="Zhou Z."/>
            <person name="Liu Y."/>
            <person name="Xu W."/>
            <person name="Pan J."/>
            <person name="Luo Z.H."/>
            <person name="Li M."/>
        </authorList>
    </citation>
    <scope>NUCLEOTIDE SEQUENCE [LARGE SCALE GENOMIC DNA]</scope>
    <source>
        <strain evidence="2">SpSt-902</strain>
    </source>
</reference>
<dbReference type="AlphaFoldDB" id="A0A7C3LTV0"/>